<reference evidence="4" key="1">
    <citation type="submission" date="2023-02" db="EMBL/GenBank/DDBJ databases">
        <title>Genome sequence of Microbacterium liquefaciens B1075.</title>
        <authorList>
            <person name="Cao J."/>
            <person name="Li X."/>
        </authorList>
    </citation>
    <scope>NUCLEOTIDE SEQUENCE</scope>
    <source>
        <strain evidence="4">B1075</strain>
    </source>
</reference>
<dbReference type="InterPro" id="IPR019533">
    <property type="entry name" value="Peptidase_S26"/>
</dbReference>
<dbReference type="GO" id="GO:0006465">
    <property type="term" value="P:signal peptide processing"/>
    <property type="evidence" value="ECO:0007669"/>
    <property type="project" value="UniProtKB-UniRule"/>
</dbReference>
<feature type="transmembrane region" description="Helical" evidence="3">
    <location>
        <begin position="42"/>
        <end position="71"/>
    </location>
</feature>
<dbReference type="GO" id="GO:0009003">
    <property type="term" value="F:signal peptidase activity"/>
    <property type="evidence" value="ECO:0007669"/>
    <property type="project" value="UniProtKB-EC"/>
</dbReference>
<keyword evidence="3" id="KW-0472">Membrane</keyword>
<dbReference type="NCBIfam" id="TIGR02228">
    <property type="entry name" value="sigpep_I_arch"/>
    <property type="match status" value="1"/>
</dbReference>
<proteinExistence type="predicted"/>
<organism evidence="4 5">
    <name type="scientific">Microbacterium maritypicum</name>
    <name type="common">Microbacterium liquefaciens</name>
    <dbReference type="NCBI Taxonomy" id="33918"/>
    <lineage>
        <taxon>Bacteria</taxon>
        <taxon>Bacillati</taxon>
        <taxon>Actinomycetota</taxon>
        <taxon>Actinomycetes</taxon>
        <taxon>Micrococcales</taxon>
        <taxon>Microbacteriaceae</taxon>
        <taxon>Microbacterium</taxon>
    </lineage>
</organism>
<keyword evidence="4" id="KW-0378">Hydrolase</keyword>
<evidence type="ECO:0000256" key="2">
    <source>
        <dbReference type="SAM" id="MobiDB-lite"/>
    </source>
</evidence>
<accession>A0AAJ5SI70</accession>
<feature type="transmembrane region" description="Helical" evidence="3">
    <location>
        <begin position="171"/>
        <end position="189"/>
    </location>
</feature>
<protein>
    <recommendedName>
        <fullName evidence="1">Signal peptidase I</fullName>
        <ecNumber evidence="1">3.4.21.89</ecNumber>
    </recommendedName>
</protein>
<dbReference type="RefSeq" id="WP_017829135.1">
    <property type="nucleotide sequence ID" value="NZ_CP118606.1"/>
</dbReference>
<dbReference type="AlphaFoldDB" id="A0AAJ5SI70"/>
<dbReference type="CDD" id="cd06530">
    <property type="entry name" value="S26_SPase_I"/>
    <property type="match status" value="1"/>
</dbReference>
<dbReference type="InterPro" id="IPR001733">
    <property type="entry name" value="Peptidase_S26B"/>
</dbReference>
<dbReference type="GO" id="GO:0016020">
    <property type="term" value="C:membrane"/>
    <property type="evidence" value="ECO:0007669"/>
    <property type="project" value="UniProtKB-UniRule"/>
</dbReference>
<evidence type="ECO:0000313" key="4">
    <source>
        <dbReference type="EMBL" id="WEF20259.1"/>
    </source>
</evidence>
<dbReference type="GO" id="GO:0004252">
    <property type="term" value="F:serine-type endopeptidase activity"/>
    <property type="evidence" value="ECO:0007669"/>
    <property type="project" value="UniProtKB-UniRule"/>
</dbReference>
<feature type="region of interest" description="Disordered" evidence="2">
    <location>
        <begin position="1"/>
        <end position="28"/>
    </location>
</feature>
<evidence type="ECO:0000256" key="1">
    <source>
        <dbReference type="NCBIfam" id="TIGR02228"/>
    </source>
</evidence>
<name>A0AAJ5SI70_MICMQ</name>
<dbReference type="EC" id="3.4.21.89" evidence="1"/>
<evidence type="ECO:0000313" key="5">
    <source>
        <dbReference type="Proteomes" id="UP001214756"/>
    </source>
</evidence>
<evidence type="ECO:0000256" key="3">
    <source>
        <dbReference type="SAM" id="Phobius"/>
    </source>
</evidence>
<dbReference type="Proteomes" id="UP001214756">
    <property type="component" value="Chromosome"/>
</dbReference>
<gene>
    <name evidence="4" type="ORF">PWF71_13350</name>
</gene>
<sequence length="205" mass="21507">MTTPTTRRSLREAAPFPAPADAHQTVEHGRTRLRPGRLIGDALLWIAAAAGTVCILLVVLAFTAQITLIMFRTGSMSPTIPAGSVAVVQRIPAAEIGVGDVVTVDRPGELPVTHRITTITPGPSAQERVITMRGDANAADDPFPYTVSSVRKVLFSVPGIALVVAGMGDPIVLGALTVAATSLVVWAFWPRGQRRSAHDPHGSGP</sequence>
<keyword evidence="3" id="KW-1133">Transmembrane helix</keyword>
<dbReference type="EMBL" id="CP118606">
    <property type="protein sequence ID" value="WEF20259.1"/>
    <property type="molecule type" value="Genomic_DNA"/>
</dbReference>
<keyword evidence="3" id="KW-0812">Transmembrane</keyword>